<keyword evidence="4" id="KW-1133">Transmembrane helix</keyword>
<dbReference type="GO" id="GO:0008270">
    <property type="term" value="F:zinc ion binding"/>
    <property type="evidence" value="ECO:0007669"/>
    <property type="project" value="UniProtKB-KW"/>
</dbReference>
<dbReference type="GO" id="GO:0016020">
    <property type="term" value="C:membrane"/>
    <property type="evidence" value="ECO:0007669"/>
    <property type="project" value="TreeGrafter"/>
</dbReference>
<keyword evidence="4" id="KW-0472">Membrane</keyword>
<dbReference type="SUPFAM" id="SSF57850">
    <property type="entry name" value="RING/U-box"/>
    <property type="match status" value="1"/>
</dbReference>
<proteinExistence type="predicted"/>
<evidence type="ECO:0000256" key="1">
    <source>
        <dbReference type="ARBA" id="ARBA00022723"/>
    </source>
</evidence>
<dbReference type="InterPro" id="IPR013083">
    <property type="entry name" value="Znf_RING/FYVE/PHD"/>
</dbReference>
<name>A0AAQ3KZG6_9LILI</name>
<evidence type="ECO:0000256" key="3">
    <source>
        <dbReference type="ARBA" id="ARBA00022833"/>
    </source>
</evidence>
<evidence type="ECO:0000313" key="7">
    <source>
        <dbReference type="Proteomes" id="UP001327560"/>
    </source>
</evidence>
<keyword evidence="3" id="KW-0862">Zinc</keyword>
<dbReference type="PANTHER" id="PTHR23012:SF176">
    <property type="entry name" value="OS01G0894600 PROTEIN"/>
    <property type="match status" value="1"/>
</dbReference>
<dbReference type="Pfam" id="PF12906">
    <property type="entry name" value="RINGv"/>
    <property type="match status" value="1"/>
</dbReference>
<dbReference type="InterPro" id="IPR011016">
    <property type="entry name" value="Znf_RING-CH"/>
</dbReference>
<feature type="transmembrane region" description="Helical" evidence="4">
    <location>
        <begin position="166"/>
        <end position="187"/>
    </location>
</feature>
<accession>A0AAQ3KZG6</accession>
<keyword evidence="1" id="KW-0479">Metal-binding</keyword>
<protein>
    <recommendedName>
        <fullName evidence="5">RING-CH-type domain-containing protein</fullName>
    </recommendedName>
</protein>
<dbReference type="Gene3D" id="3.30.40.10">
    <property type="entry name" value="Zinc/RING finger domain, C3HC4 (zinc finger)"/>
    <property type="match status" value="1"/>
</dbReference>
<dbReference type="Pfam" id="PF12428">
    <property type="entry name" value="DUF3675"/>
    <property type="match status" value="1"/>
</dbReference>
<dbReference type="InterPro" id="IPR022143">
    <property type="entry name" value="DUF3675"/>
</dbReference>
<feature type="domain" description="RING-CH-type" evidence="5">
    <location>
        <begin position="49"/>
        <end position="109"/>
    </location>
</feature>
<keyword evidence="4" id="KW-0812">Transmembrane</keyword>
<organism evidence="6 7">
    <name type="scientific">Canna indica</name>
    <name type="common">Indian-shot</name>
    <dbReference type="NCBI Taxonomy" id="4628"/>
    <lineage>
        <taxon>Eukaryota</taxon>
        <taxon>Viridiplantae</taxon>
        <taxon>Streptophyta</taxon>
        <taxon>Embryophyta</taxon>
        <taxon>Tracheophyta</taxon>
        <taxon>Spermatophyta</taxon>
        <taxon>Magnoliopsida</taxon>
        <taxon>Liliopsida</taxon>
        <taxon>Zingiberales</taxon>
        <taxon>Cannaceae</taxon>
        <taxon>Canna</taxon>
    </lineage>
</organism>
<evidence type="ECO:0000256" key="2">
    <source>
        <dbReference type="ARBA" id="ARBA00022771"/>
    </source>
</evidence>
<evidence type="ECO:0000259" key="5">
    <source>
        <dbReference type="PROSITE" id="PS51292"/>
    </source>
</evidence>
<evidence type="ECO:0000256" key="4">
    <source>
        <dbReference type="SAM" id="Phobius"/>
    </source>
</evidence>
<dbReference type="AlphaFoldDB" id="A0AAQ3KZG6"/>
<dbReference type="PROSITE" id="PS51292">
    <property type="entry name" value="ZF_RING_CH"/>
    <property type="match status" value="1"/>
</dbReference>
<keyword evidence="2" id="KW-0863">Zinc-finger</keyword>
<reference evidence="6 7" key="1">
    <citation type="submission" date="2023-10" db="EMBL/GenBank/DDBJ databases">
        <title>Chromosome-scale genome assembly provides insights into flower coloration mechanisms of Canna indica.</title>
        <authorList>
            <person name="Li C."/>
        </authorList>
    </citation>
    <scope>NUCLEOTIDE SEQUENCE [LARGE SCALE GENOMIC DNA]</scope>
    <source>
        <tissue evidence="6">Flower</tissue>
    </source>
</reference>
<keyword evidence="7" id="KW-1185">Reference proteome</keyword>
<dbReference type="SMART" id="SM00744">
    <property type="entry name" value="RINGv"/>
    <property type="match status" value="1"/>
</dbReference>
<evidence type="ECO:0000313" key="6">
    <source>
        <dbReference type="EMBL" id="WOL17913.1"/>
    </source>
</evidence>
<dbReference type="GO" id="GO:0004842">
    <property type="term" value="F:ubiquitin-protein transferase activity"/>
    <property type="evidence" value="ECO:0007669"/>
    <property type="project" value="TreeGrafter"/>
</dbReference>
<feature type="transmembrane region" description="Helical" evidence="4">
    <location>
        <begin position="207"/>
        <end position="226"/>
    </location>
</feature>
<dbReference type="GO" id="GO:0016567">
    <property type="term" value="P:protein ubiquitination"/>
    <property type="evidence" value="ECO:0007669"/>
    <property type="project" value="TreeGrafter"/>
</dbReference>
<dbReference type="Proteomes" id="UP001327560">
    <property type="component" value="Chromosome 8"/>
</dbReference>
<dbReference type="PANTHER" id="PTHR23012">
    <property type="entry name" value="RING/FYVE/PHD ZINC FINGER DOMAIN-CONTAINING"/>
    <property type="match status" value="1"/>
</dbReference>
<sequence>MVGDFMVCVDTIIASAACFETASGGGGGSPGANGGAVEEGGADVDKKMKKGSEMIECRICQEEAEEGDLEAPCACNGTLKFAHRKCIQKWCNKKGNIICEICNQAFAPDYVAPPSRPNPDIMAIDIRQSWGSRFDLRDSHFLAIAAAEQELLNADYEDYAAASARGIVCCHTVALILMLLLFIRQILSAMKDVGILQDISSAYNVCLQFVGIFLPCYMIARSCYALQSRRRRQV</sequence>
<dbReference type="EMBL" id="CP136897">
    <property type="protein sequence ID" value="WOL17913.1"/>
    <property type="molecule type" value="Genomic_DNA"/>
</dbReference>
<dbReference type="CDD" id="cd16495">
    <property type="entry name" value="RING_CH-C4HC3_MARCH"/>
    <property type="match status" value="1"/>
</dbReference>
<gene>
    <name evidence="6" type="ORF">Cni_G26706</name>
</gene>
<dbReference type="InterPro" id="IPR033275">
    <property type="entry name" value="MARCH-like"/>
</dbReference>